<dbReference type="RefSeq" id="WP_344740047.1">
    <property type="nucleotide sequence ID" value="NZ_BAABAY010000001.1"/>
</dbReference>
<keyword evidence="2" id="KW-1185">Reference proteome</keyword>
<comment type="caution">
    <text evidence="1">The sequence shown here is derived from an EMBL/GenBank/DDBJ whole genome shotgun (WGS) entry which is preliminary data.</text>
</comment>
<dbReference type="InterPro" id="IPR029044">
    <property type="entry name" value="Nucleotide-diphossugar_trans"/>
</dbReference>
<reference evidence="1 2" key="1">
    <citation type="submission" date="2024-02" db="EMBL/GenBank/DDBJ databases">
        <title>A Gaetbulibacter species isolated from tidal flats and genomic insights of their niches.</title>
        <authorList>
            <person name="Ye Y."/>
        </authorList>
    </citation>
    <scope>NUCLEOTIDE SEQUENCE [LARGE SCALE GENOMIC DNA]</scope>
    <source>
        <strain evidence="1 2">KYW382</strain>
    </source>
</reference>
<accession>A0ABW7MWB9</accession>
<evidence type="ECO:0000313" key="2">
    <source>
        <dbReference type="Proteomes" id="UP001610100"/>
    </source>
</evidence>
<gene>
    <name evidence="1" type="ORF">V8G58_04200</name>
</gene>
<dbReference type="InterPro" id="IPR018641">
    <property type="entry name" value="Trfase_1_rSAM/seldom-assoc"/>
</dbReference>
<dbReference type="Proteomes" id="UP001610100">
    <property type="component" value="Unassembled WGS sequence"/>
</dbReference>
<dbReference type="Gene3D" id="3.90.550.10">
    <property type="entry name" value="Spore Coat Polysaccharide Biosynthesis Protein SpsA, Chain A"/>
    <property type="match status" value="1"/>
</dbReference>
<dbReference type="PANTHER" id="PTHR36529">
    <property type="entry name" value="SLL1095 PROTEIN"/>
    <property type="match status" value="1"/>
</dbReference>
<dbReference type="EMBL" id="JBAWKB010000001">
    <property type="protein sequence ID" value="MFH6771126.1"/>
    <property type="molecule type" value="Genomic_DNA"/>
</dbReference>
<proteinExistence type="predicted"/>
<dbReference type="Pfam" id="PF09837">
    <property type="entry name" value="DUF2064"/>
    <property type="match status" value="1"/>
</dbReference>
<evidence type="ECO:0000313" key="1">
    <source>
        <dbReference type="EMBL" id="MFH6771126.1"/>
    </source>
</evidence>
<dbReference type="NCBIfam" id="TIGR04282">
    <property type="entry name" value="glyco_like_cofC"/>
    <property type="match status" value="1"/>
</dbReference>
<sequence length="212" mass="24176">MTKDLIIVFVKNAVPGRVKTRLAKSIGDQAAFEVYESLVNLTKDTLVRLKHDKQVYFSETLESRGWKGFEKHVQEGSDLGERMHKGFQKGFQDGYQRIILIGSDLPDINAKLIKKALEALNQNTLVFGPAHDGGYYLIGMSELQSQVFKNKAWSTSTLLESTLQELDNKNITYGLLETLNDIDTFEDLKKSSFYKSNNILRQKIEQHYGEDH</sequence>
<name>A0ABW7MWB9_9FLAO</name>
<dbReference type="SUPFAM" id="SSF53448">
    <property type="entry name" value="Nucleotide-diphospho-sugar transferases"/>
    <property type="match status" value="1"/>
</dbReference>
<protein>
    <submittedName>
        <fullName evidence="1">TIGR04282 family arsenosugar biosynthesis glycosyltransferase</fullName>
    </submittedName>
</protein>
<dbReference type="PANTHER" id="PTHR36529:SF1">
    <property type="entry name" value="GLYCOSYLTRANSFERASE"/>
    <property type="match status" value="1"/>
</dbReference>
<organism evidence="1 2">
    <name type="scientific">Gaetbulibacter aestuarii</name>
    <dbReference type="NCBI Taxonomy" id="1502358"/>
    <lineage>
        <taxon>Bacteria</taxon>
        <taxon>Pseudomonadati</taxon>
        <taxon>Bacteroidota</taxon>
        <taxon>Flavobacteriia</taxon>
        <taxon>Flavobacteriales</taxon>
        <taxon>Flavobacteriaceae</taxon>
        <taxon>Gaetbulibacter</taxon>
    </lineage>
</organism>